<evidence type="ECO:0000313" key="1">
    <source>
        <dbReference type="EMBL" id="JAE17465.1"/>
    </source>
</evidence>
<proteinExistence type="predicted"/>
<sequence length="19" mass="2099">MSAGIVILCQEVFMGLKMQ</sequence>
<organism evidence="1">
    <name type="scientific">Arundo donax</name>
    <name type="common">Giant reed</name>
    <name type="synonym">Donax arundinaceus</name>
    <dbReference type="NCBI Taxonomy" id="35708"/>
    <lineage>
        <taxon>Eukaryota</taxon>
        <taxon>Viridiplantae</taxon>
        <taxon>Streptophyta</taxon>
        <taxon>Embryophyta</taxon>
        <taxon>Tracheophyta</taxon>
        <taxon>Spermatophyta</taxon>
        <taxon>Magnoliopsida</taxon>
        <taxon>Liliopsida</taxon>
        <taxon>Poales</taxon>
        <taxon>Poaceae</taxon>
        <taxon>PACMAD clade</taxon>
        <taxon>Arundinoideae</taxon>
        <taxon>Arundineae</taxon>
        <taxon>Arundo</taxon>
    </lineage>
</organism>
<dbReference type="AlphaFoldDB" id="A0A0A9FXA6"/>
<reference evidence="1" key="2">
    <citation type="journal article" date="2015" name="Data Brief">
        <title>Shoot transcriptome of the giant reed, Arundo donax.</title>
        <authorList>
            <person name="Barrero R.A."/>
            <person name="Guerrero F.D."/>
            <person name="Moolhuijzen P."/>
            <person name="Goolsby J.A."/>
            <person name="Tidwell J."/>
            <person name="Bellgard S.E."/>
            <person name="Bellgard M.I."/>
        </authorList>
    </citation>
    <scope>NUCLEOTIDE SEQUENCE</scope>
    <source>
        <tissue evidence="1">Shoot tissue taken approximately 20 cm above the soil surface</tissue>
    </source>
</reference>
<protein>
    <submittedName>
        <fullName evidence="1">Uncharacterized protein</fullName>
    </submittedName>
</protein>
<name>A0A0A9FXA6_ARUDO</name>
<dbReference type="EMBL" id="GBRH01180431">
    <property type="protein sequence ID" value="JAE17465.1"/>
    <property type="molecule type" value="Transcribed_RNA"/>
</dbReference>
<accession>A0A0A9FXA6</accession>
<reference evidence="1" key="1">
    <citation type="submission" date="2014-09" db="EMBL/GenBank/DDBJ databases">
        <authorList>
            <person name="Magalhaes I.L.F."/>
            <person name="Oliveira U."/>
            <person name="Santos F.R."/>
            <person name="Vidigal T.H.D.A."/>
            <person name="Brescovit A.D."/>
            <person name="Santos A.J."/>
        </authorList>
    </citation>
    <scope>NUCLEOTIDE SEQUENCE</scope>
    <source>
        <tissue evidence="1">Shoot tissue taken approximately 20 cm above the soil surface</tissue>
    </source>
</reference>